<comment type="caution">
    <text evidence="1">The sequence shown here is derived from an EMBL/GenBank/DDBJ whole genome shotgun (WGS) entry which is preliminary data.</text>
</comment>
<dbReference type="Proteomes" id="UP000241868">
    <property type="component" value="Unassembled WGS sequence"/>
</dbReference>
<keyword evidence="2" id="KW-1185">Reference proteome</keyword>
<name>A0A2P7TZ75_9NEIS</name>
<evidence type="ECO:0000313" key="1">
    <source>
        <dbReference type="EMBL" id="PSJ80030.1"/>
    </source>
</evidence>
<evidence type="ECO:0000313" key="2">
    <source>
        <dbReference type="Proteomes" id="UP000241868"/>
    </source>
</evidence>
<dbReference type="RefSeq" id="WP_106742063.1">
    <property type="nucleotide sequence ID" value="NZ_PXYY01000054.1"/>
</dbReference>
<proteinExistence type="predicted"/>
<dbReference type="OrthoDB" id="8602405at2"/>
<sequence length="110" mass="13125">MDIEHDYLSRMPFHIVFIDPLHTDFKSSARKLNEYIRRNPLAHARLHQPKFAAKILEMAAYRNNIRVVVRKADAQVRHDLHYLIRNGVFTTDEKMWLFINDPDNLEIVKN</sequence>
<gene>
    <name evidence="1" type="ORF">C7N83_08710</name>
</gene>
<protein>
    <submittedName>
        <fullName evidence="1">Uncharacterized protein</fullName>
    </submittedName>
</protein>
<accession>A0A2P7TZ75</accession>
<reference evidence="1 2" key="1">
    <citation type="submission" date="2018-03" db="EMBL/GenBank/DDBJ databases">
        <title>Neisseria weixii sp. nov., isolated from the intestinal contents of Tibetan Plateau pika (Ochotona curzoniae) in Yushu, Qinghai Province, China.</title>
        <authorList>
            <person name="Gui Z."/>
        </authorList>
    </citation>
    <scope>NUCLEOTIDE SEQUENCE [LARGE SCALE GENOMIC DNA]</scope>
    <source>
        <strain evidence="1 2">ATCC 51483</strain>
    </source>
</reference>
<organism evidence="1 2">
    <name type="scientific">Neisseria iguanae</name>
    <dbReference type="NCBI Taxonomy" id="90242"/>
    <lineage>
        <taxon>Bacteria</taxon>
        <taxon>Pseudomonadati</taxon>
        <taxon>Pseudomonadota</taxon>
        <taxon>Betaproteobacteria</taxon>
        <taxon>Neisseriales</taxon>
        <taxon>Neisseriaceae</taxon>
        <taxon>Neisseria</taxon>
    </lineage>
</organism>
<dbReference type="EMBL" id="PXYY01000054">
    <property type="protein sequence ID" value="PSJ80030.1"/>
    <property type="molecule type" value="Genomic_DNA"/>
</dbReference>
<dbReference type="AlphaFoldDB" id="A0A2P7TZ75"/>